<dbReference type="Gene3D" id="1.10.10.60">
    <property type="entry name" value="Homeodomain-like"/>
    <property type="match status" value="1"/>
</dbReference>
<evidence type="ECO:0000313" key="4">
    <source>
        <dbReference type="EMBL" id="SEQ80508.1"/>
    </source>
</evidence>
<name>A0A1H9J149_9PSEU</name>
<accession>A0A1H9J149</accession>
<dbReference type="InterPro" id="IPR011075">
    <property type="entry name" value="TetR_C"/>
</dbReference>
<keyword evidence="1" id="KW-0805">Transcription regulation</keyword>
<reference evidence="5" key="1">
    <citation type="submission" date="2016-10" db="EMBL/GenBank/DDBJ databases">
        <authorList>
            <person name="Varghese N."/>
            <person name="Submissions S."/>
        </authorList>
    </citation>
    <scope>NUCLEOTIDE SEQUENCE [LARGE SCALE GENOMIC DNA]</scope>
    <source>
        <strain evidence="5">DSM 44437</strain>
    </source>
</reference>
<dbReference type="STRING" id="65499.SAMN04488000_104415"/>
<dbReference type="AlphaFoldDB" id="A0A1H9J149"/>
<evidence type="ECO:0000259" key="3">
    <source>
        <dbReference type="Pfam" id="PF16859"/>
    </source>
</evidence>
<evidence type="ECO:0000256" key="2">
    <source>
        <dbReference type="ARBA" id="ARBA00023163"/>
    </source>
</evidence>
<feature type="domain" description="Tetracyclin repressor-like C-terminal" evidence="3">
    <location>
        <begin position="79"/>
        <end position="188"/>
    </location>
</feature>
<proteinExistence type="predicted"/>
<dbReference type="InterPro" id="IPR036271">
    <property type="entry name" value="Tet_transcr_reg_TetR-rel_C_sf"/>
</dbReference>
<protein>
    <submittedName>
        <fullName evidence="4">Transcriptional regulator, TetR family</fullName>
    </submittedName>
</protein>
<evidence type="ECO:0000256" key="1">
    <source>
        <dbReference type="ARBA" id="ARBA00023015"/>
    </source>
</evidence>
<sequence>MGRWAVATERRRGEALIRAIHEAVLAEVVDAGLGQLTMEGIARRAATAKTVLYRRWATPFELLIDALGEAYPVEVPTPAADNLRTDLIAALTLLTDWMVTPAATAVMAITSERGRYPELAEALWDKVFDPRGGTFTTTVLRWYAARGRLDPARLTPITTQIGEALVFKLAIDNARTPSAEEVAAIVDEALLPALGL</sequence>
<dbReference type="Gene3D" id="1.10.357.10">
    <property type="entry name" value="Tetracycline Repressor, domain 2"/>
    <property type="match status" value="1"/>
</dbReference>
<organism evidence="4 5">
    <name type="scientific">Lentzea albida</name>
    <dbReference type="NCBI Taxonomy" id="65499"/>
    <lineage>
        <taxon>Bacteria</taxon>
        <taxon>Bacillati</taxon>
        <taxon>Actinomycetota</taxon>
        <taxon>Actinomycetes</taxon>
        <taxon>Pseudonocardiales</taxon>
        <taxon>Pseudonocardiaceae</taxon>
        <taxon>Lentzea</taxon>
    </lineage>
</organism>
<dbReference type="SUPFAM" id="SSF46689">
    <property type="entry name" value="Homeodomain-like"/>
    <property type="match status" value="1"/>
</dbReference>
<dbReference type="OrthoDB" id="9796019at2"/>
<dbReference type="InterPro" id="IPR009057">
    <property type="entry name" value="Homeodomain-like_sf"/>
</dbReference>
<keyword evidence="5" id="KW-1185">Reference proteome</keyword>
<gene>
    <name evidence="4" type="ORF">SAMN04488000_104415</name>
</gene>
<dbReference type="EMBL" id="FOFV01000004">
    <property type="protein sequence ID" value="SEQ80508.1"/>
    <property type="molecule type" value="Genomic_DNA"/>
</dbReference>
<dbReference type="Proteomes" id="UP000199503">
    <property type="component" value="Unassembled WGS sequence"/>
</dbReference>
<evidence type="ECO:0000313" key="5">
    <source>
        <dbReference type="Proteomes" id="UP000199503"/>
    </source>
</evidence>
<dbReference type="Pfam" id="PF16859">
    <property type="entry name" value="TetR_C_11"/>
    <property type="match status" value="1"/>
</dbReference>
<dbReference type="SUPFAM" id="SSF48498">
    <property type="entry name" value="Tetracyclin repressor-like, C-terminal domain"/>
    <property type="match status" value="1"/>
</dbReference>
<keyword evidence="2" id="KW-0804">Transcription</keyword>